<keyword evidence="3 7" id="KW-0285">Flavoprotein</keyword>
<dbReference type="InterPro" id="IPR006091">
    <property type="entry name" value="Acyl-CoA_Oxase/DH_mid-dom"/>
</dbReference>
<dbReference type="Gene3D" id="2.40.110.10">
    <property type="entry name" value="Butyryl-CoA Dehydrogenase, subunit A, domain 2"/>
    <property type="match status" value="1"/>
</dbReference>
<protein>
    <submittedName>
        <fullName evidence="12">Acyl-CoA dehydrogenase</fullName>
    </submittedName>
</protein>
<evidence type="ECO:0000259" key="9">
    <source>
        <dbReference type="Pfam" id="PF02770"/>
    </source>
</evidence>
<dbReference type="Pfam" id="PF02771">
    <property type="entry name" value="Acyl-CoA_dh_N"/>
    <property type="match status" value="1"/>
</dbReference>
<evidence type="ECO:0000256" key="1">
    <source>
        <dbReference type="ARBA" id="ARBA00001974"/>
    </source>
</evidence>
<dbReference type="SUPFAM" id="SSF47203">
    <property type="entry name" value="Acyl-CoA dehydrogenase C-terminal domain-like"/>
    <property type="match status" value="1"/>
</dbReference>
<evidence type="ECO:0000259" key="8">
    <source>
        <dbReference type="Pfam" id="PF00441"/>
    </source>
</evidence>
<comment type="cofactor">
    <cofactor evidence="1 7">
        <name>FAD</name>
        <dbReference type="ChEBI" id="CHEBI:57692"/>
    </cofactor>
</comment>
<dbReference type="Pfam" id="PF00441">
    <property type="entry name" value="Acyl-CoA_dh_1"/>
    <property type="match status" value="1"/>
</dbReference>
<evidence type="ECO:0000259" key="11">
    <source>
        <dbReference type="Pfam" id="PF21343"/>
    </source>
</evidence>
<keyword evidence="5" id="KW-0809">Transit peptide</keyword>
<evidence type="ECO:0000256" key="6">
    <source>
        <dbReference type="ARBA" id="ARBA00023002"/>
    </source>
</evidence>
<name>A0ABM8GDE6_9MICO</name>
<feature type="domain" description="ACAD9/ACADV-like C-terminal" evidence="11">
    <location>
        <begin position="452"/>
        <end position="560"/>
    </location>
</feature>
<evidence type="ECO:0000256" key="4">
    <source>
        <dbReference type="ARBA" id="ARBA00022827"/>
    </source>
</evidence>
<feature type="domain" description="Acyl-CoA oxidase/dehydrogenase middle" evidence="9">
    <location>
        <begin position="151"/>
        <end position="241"/>
    </location>
</feature>
<dbReference type="Pfam" id="PF21343">
    <property type="entry name" value="ACAD9-ACADV_C"/>
    <property type="match status" value="1"/>
</dbReference>
<evidence type="ECO:0000256" key="5">
    <source>
        <dbReference type="ARBA" id="ARBA00022946"/>
    </source>
</evidence>
<evidence type="ECO:0000256" key="3">
    <source>
        <dbReference type="ARBA" id="ARBA00022630"/>
    </source>
</evidence>
<keyword evidence="13" id="KW-1185">Reference proteome</keyword>
<gene>
    <name evidence="12" type="ORF">GCM10025866_22060</name>
</gene>
<keyword evidence="4 7" id="KW-0274">FAD</keyword>
<feature type="domain" description="Acyl-CoA dehydrogenase/oxidase N-terminal" evidence="10">
    <location>
        <begin position="41"/>
        <end position="146"/>
    </location>
</feature>
<dbReference type="Proteomes" id="UP001321498">
    <property type="component" value="Chromosome"/>
</dbReference>
<dbReference type="InterPro" id="IPR013786">
    <property type="entry name" value="AcylCoA_DH/ox_N"/>
</dbReference>
<dbReference type="Pfam" id="PF02770">
    <property type="entry name" value="Acyl-CoA_dh_M"/>
    <property type="match status" value="1"/>
</dbReference>
<evidence type="ECO:0000256" key="7">
    <source>
        <dbReference type="RuleBase" id="RU362125"/>
    </source>
</evidence>
<dbReference type="InterPro" id="IPR046373">
    <property type="entry name" value="Acyl-CoA_Oxase/DH_mid-dom_sf"/>
</dbReference>
<evidence type="ECO:0000259" key="10">
    <source>
        <dbReference type="Pfam" id="PF02771"/>
    </source>
</evidence>
<dbReference type="EMBL" id="AP027731">
    <property type="protein sequence ID" value="BDZ46297.1"/>
    <property type="molecule type" value="Genomic_DNA"/>
</dbReference>
<proteinExistence type="inferred from homology"/>
<keyword evidence="6 7" id="KW-0560">Oxidoreductase</keyword>
<dbReference type="InterPro" id="IPR009100">
    <property type="entry name" value="AcylCoA_DH/oxidase_NM_dom_sf"/>
</dbReference>
<reference evidence="13" key="1">
    <citation type="journal article" date="2019" name="Int. J. Syst. Evol. Microbiol.">
        <title>The Global Catalogue of Microorganisms (GCM) 10K type strain sequencing project: providing services to taxonomists for standard genome sequencing and annotation.</title>
        <authorList>
            <consortium name="The Broad Institute Genomics Platform"/>
            <consortium name="The Broad Institute Genome Sequencing Center for Infectious Disease"/>
            <person name="Wu L."/>
            <person name="Ma J."/>
        </authorList>
    </citation>
    <scope>NUCLEOTIDE SEQUENCE [LARGE SCALE GENOMIC DNA]</scope>
    <source>
        <strain evidence="13">NBRC 108725</strain>
    </source>
</reference>
<evidence type="ECO:0000313" key="13">
    <source>
        <dbReference type="Proteomes" id="UP001321498"/>
    </source>
</evidence>
<dbReference type="SUPFAM" id="SSF56645">
    <property type="entry name" value="Acyl-CoA dehydrogenase NM domain-like"/>
    <property type="match status" value="1"/>
</dbReference>
<feature type="domain" description="Acyl-CoA dehydrogenase/oxidase C-terminal" evidence="8">
    <location>
        <begin position="253"/>
        <end position="397"/>
    </location>
</feature>
<dbReference type="InterPro" id="IPR037069">
    <property type="entry name" value="AcylCoA_DH/ox_N_sf"/>
</dbReference>
<evidence type="ECO:0000313" key="12">
    <source>
        <dbReference type="EMBL" id="BDZ46297.1"/>
    </source>
</evidence>
<comment type="similarity">
    <text evidence="2 7">Belongs to the acyl-CoA dehydrogenase family.</text>
</comment>
<accession>A0ABM8GDE6</accession>
<dbReference type="PANTHER" id="PTHR43884:SF9">
    <property type="entry name" value="COMPLEX I ASSEMBLY FACTOR ACAD9, MITOCHONDRIAL"/>
    <property type="match status" value="1"/>
</dbReference>
<dbReference type="PANTHER" id="PTHR43884">
    <property type="entry name" value="ACYL-COA DEHYDROGENASE"/>
    <property type="match status" value="1"/>
</dbReference>
<organism evidence="12 13">
    <name type="scientific">Naasia aerilata</name>
    <dbReference type="NCBI Taxonomy" id="1162966"/>
    <lineage>
        <taxon>Bacteria</taxon>
        <taxon>Bacillati</taxon>
        <taxon>Actinomycetota</taxon>
        <taxon>Actinomycetes</taxon>
        <taxon>Micrococcales</taxon>
        <taxon>Microbacteriaceae</taxon>
        <taxon>Naasia</taxon>
    </lineage>
</organism>
<dbReference type="Gene3D" id="1.20.140.10">
    <property type="entry name" value="Butyryl-CoA Dehydrogenase, subunit A, domain 3"/>
    <property type="match status" value="2"/>
</dbReference>
<dbReference type="RefSeq" id="WP_286276387.1">
    <property type="nucleotide sequence ID" value="NZ_AP027731.1"/>
</dbReference>
<dbReference type="Gene3D" id="1.10.540.10">
    <property type="entry name" value="Acyl-CoA dehydrogenase/oxidase, N-terminal domain"/>
    <property type="match status" value="1"/>
</dbReference>
<dbReference type="InterPro" id="IPR049448">
    <property type="entry name" value="ACAD9/ACADV-like_C"/>
</dbReference>
<evidence type="ECO:0000256" key="2">
    <source>
        <dbReference type="ARBA" id="ARBA00009347"/>
    </source>
</evidence>
<sequence length="570" mass="63008">MASVDRASHPSFTKSLFLGSVESELVLPYPIQQGEDRARTQKLVAAARDYLATSYDPWNAEKERWVGDDTIRDLGDLNLMGLFVDPKYGGQGLSQSGYCRVMEEFGRVDGTLAVVMGVHQSIGTKPLHLFGTDEQKERWLPDLAAGRKLAAFVLTEPNVGSDAYNLETWAERQSDGSWILNGEKRWIGNGDRDVLTVFARSDLGHVALVVEGGSEGLEVGPRFDTVGLRANRLQRIRFNNVRVPAENLLGEPGDGFRIAMNTLNNGRMSMGTMIAGGMKGFLDLALEHTGARRQFDRELIDFEMVEDKIAWLQTQTYGMESMSYLTTGLVDRGNTDFALESAMTKVFASDTGWYGLNRVFQLHGGTAYMNDHRLSKAMRDFRIFPIFEGANDVLRAFTALNGLKALSERLPDVKSLRLSEPGKALGVLAPYVRERVGMRLRPERLQGAHASLSPQIGAIAEQTARLRAATETALRKHGRKVQERQLLQERLANAATGIYAQVATVGRLSAVLERDGEAASGAERTVAVQFCEGQAREVGRQLRALEINSDRRTKQIGHSIRTAGAYPFEL</sequence>
<dbReference type="InterPro" id="IPR036250">
    <property type="entry name" value="AcylCo_DH-like_C"/>
</dbReference>
<dbReference type="InterPro" id="IPR009075">
    <property type="entry name" value="AcylCo_DH/oxidase_C"/>
</dbReference>